<dbReference type="Proteomes" id="UP000789570">
    <property type="component" value="Unassembled WGS sequence"/>
</dbReference>
<accession>A0A9N9BNH6</accession>
<dbReference type="AlphaFoldDB" id="A0A9N9BNH6"/>
<dbReference type="OrthoDB" id="2439565at2759"/>
<reference evidence="1" key="1">
    <citation type="submission" date="2021-06" db="EMBL/GenBank/DDBJ databases">
        <authorList>
            <person name="Kallberg Y."/>
            <person name="Tangrot J."/>
            <person name="Rosling A."/>
        </authorList>
    </citation>
    <scope>NUCLEOTIDE SEQUENCE</scope>
    <source>
        <strain evidence="1">UK204</strain>
    </source>
</reference>
<organism evidence="1 2">
    <name type="scientific">Funneliformis caledonium</name>
    <dbReference type="NCBI Taxonomy" id="1117310"/>
    <lineage>
        <taxon>Eukaryota</taxon>
        <taxon>Fungi</taxon>
        <taxon>Fungi incertae sedis</taxon>
        <taxon>Mucoromycota</taxon>
        <taxon>Glomeromycotina</taxon>
        <taxon>Glomeromycetes</taxon>
        <taxon>Glomerales</taxon>
        <taxon>Glomeraceae</taxon>
        <taxon>Funneliformis</taxon>
    </lineage>
</organism>
<dbReference type="EMBL" id="CAJVPQ010001886">
    <property type="protein sequence ID" value="CAG8574250.1"/>
    <property type="molecule type" value="Genomic_DNA"/>
</dbReference>
<evidence type="ECO:0000313" key="2">
    <source>
        <dbReference type="Proteomes" id="UP000789570"/>
    </source>
</evidence>
<protein>
    <submittedName>
        <fullName evidence="1">13375_t:CDS:1</fullName>
    </submittedName>
</protein>
<gene>
    <name evidence="1" type="ORF">FCALED_LOCUS7250</name>
</gene>
<sequence length="379" mass="44223">MTQALRQSSRGLWPSRIIPWNGFLEEVTQFSFDQREQKFSRPQFVEGIRAHVEYNVKTAMDFNIFRTLNSLLSPTFEFLKQKDSDFNFDDSNIGLGKSDFTCQKYDSSNDHTGKRIIEIKRDCVMTQLREISLSELFDEHFTGHARGDLVNVISQVYNYMIVDKLQYGIIATYNYHWFFHRPNADLSILLISESLLLQSTSPPVFKTYVYLVRLVTSKPKSPHLNVISGRTRQDIRVQGFRIQNLGFYNQSFSQSLGPDRSYFVKRNSSNKINGDVLAKRKFALIGLFTAFYQLSTISGIISKHVKDHYVECLLCEFAQWARYYEWKVEGQLDYSKWILKFKEADNAVISTKMVSSKIISYESLDLEIYYRLNAIDRES</sequence>
<comment type="caution">
    <text evidence="1">The sequence shown here is derived from an EMBL/GenBank/DDBJ whole genome shotgun (WGS) entry which is preliminary data.</text>
</comment>
<name>A0A9N9BNH6_9GLOM</name>
<keyword evidence="2" id="KW-1185">Reference proteome</keyword>
<proteinExistence type="predicted"/>
<evidence type="ECO:0000313" key="1">
    <source>
        <dbReference type="EMBL" id="CAG8574250.1"/>
    </source>
</evidence>